<feature type="chain" id="PRO_5040772352" evidence="2">
    <location>
        <begin position="25"/>
        <end position="308"/>
    </location>
</feature>
<reference evidence="4" key="2">
    <citation type="submission" date="2023-04" db="EMBL/GenBank/DDBJ databases">
        <title>Paracnuella aquatica gen. nov., sp. nov., a member of the family Chitinophagaceae isolated from a hot spring.</title>
        <authorList>
            <person name="Wang C."/>
        </authorList>
    </citation>
    <scope>NUCLEOTIDE SEQUENCE</scope>
    <source>
        <strain evidence="4">LB-8</strain>
    </source>
</reference>
<dbReference type="AlphaFoldDB" id="A0A9X2XS64"/>
<accession>A0A9X2XS64</accession>
<evidence type="ECO:0000313" key="4">
    <source>
        <dbReference type="EMBL" id="MCU7547856.1"/>
    </source>
</evidence>
<protein>
    <submittedName>
        <fullName evidence="4">Substrate-binding domain-containing protein</fullName>
    </submittedName>
</protein>
<gene>
    <name evidence="4" type="ORF">OCK74_01965</name>
</gene>
<dbReference type="PANTHER" id="PTHR30570">
    <property type="entry name" value="PERIPLASMIC PHOSPHATE BINDING COMPONENT OF PHOSPHATE ABC TRANSPORTER"/>
    <property type="match status" value="1"/>
</dbReference>
<dbReference type="SUPFAM" id="SSF53850">
    <property type="entry name" value="Periplasmic binding protein-like II"/>
    <property type="match status" value="1"/>
</dbReference>
<dbReference type="InterPro" id="IPR050811">
    <property type="entry name" value="Phosphate_ABC_transporter"/>
</dbReference>
<feature type="domain" description="PBP" evidence="3">
    <location>
        <begin position="33"/>
        <end position="278"/>
    </location>
</feature>
<name>A0A9X2XS64_9BACT</name>
<dbReference type="RefSeq" id="WP_279295301.1">
    <property type="nucleotide sequence ID" value="NZ_JAOTIF010000001.1"/>
</dbReference>
<proteinExistence type="predicted"/>
<organism evidence="4 5">
    <name type="scientific">Paraflavisolibacter caeni</name>
    <dbReference type="NCBI Taxonomy" id="2982496"/>
    <lineage>
        <taxon>Bacteria</taxon>
        <taxon>Pseudomonadati</taxon>
        <taxon>Bacteroidota</taxon>
        <taxon>Chitinophagia</taxon>
        <taxon>Chitinophagales</taxon>
        <taxon>Chitinophagaceae</taxon>
        <taxon>Paraflavisolibacter</taxon>
    </lineage>
</organism>
<comment type="caution">
    <text evidence="4">The sequence shown here is derived from an EMBL/GenBank/DDBJ whole genome shotgun (WGS) entry which is preliminary data.</text>
</comment>
<dbReference type="PANTHER" id="PTHR30570:SF1">
    <property type="entry name" value="PHOSPHATE-BINDING PROTEIN PSTS"/>
    <property type="match status" value="1"/>
</dbReference>
<evidence type="ECO:0000259" key="3">
    <source>
        <dbReference type="Pfam" id="PF12849"/>
    </source>
</evidence>
<dbReference type="InterPro" id="IPR024370">
    <property type="entry name" value="PBP_domain"/>
</dbReference>
<evidence type="ECO:0000313" key="5">
    <source>
        <dbReference type="Proteomes" id="UP001155483"/>
    </source>
</evidence>
<dbReference type="EMBL" id="JAOTIF010000001">
    <property type="protein sequence ID" value="MCU7547856.1"/>
    <property type="molecule type" value="Genomic_DNA"/>
</dbReference>
<dbReference type="Proteomes" id="UP001155483">
    <property type="component" value="Unassembled WGS sequence"/>
</dbReference>
<reference evidence="4" key="1">
    <citation type="submission" date="2022-09" db="EMBL/GenBank/DDBJ databases">
        <authorList>
            <person name="Yuan C."/>
            <person name="Ke Z."/>
        </authorList>
    </citation>
    <scope>NUCLEOTIDE SEQUENCE</scope>
    <source>
        <strain evidence="4">LB-8</strain>
    </source>
</reference>
<keyword evidence="1 2" id="KW-0732">Signal</keyword>
<dbReference type="Pfam" id="PF12849">
    <property type="entry name" value="PBP_like_2"/>
    <property type="match status" value="1"/>
</dbReference>
<evidence type="ECO:0000256" key="1">
    <source>
        <dbReference type="ARBA" id="ARBA00022729"/>
    </source>
</evidence>
<feature type="signal peptide" evidence="2">
    <location>
        <begin position="1"/>
        <end position="24"/>
    </location>
</feature>
<evidence type="ECO:0000256" key="2">
    <source>
        <dbReference type="SAM" id="SignalP"/>
    </source>
</evidence>
<keyword evidence="5" id="KW-1185">Reference proteome</keyword>
<sequence length="308" mass="34047">MNFLQKIKLVCLLAAVVFFNSSCGGSDTSNEPGETLEEGTIHVSADESFQPVIDSQIKVFESSYPNAKIIVHYKPEAECLKDFAVDSIRMVIATRGYTEAEENFFSDSLKLMPRKMTIAYDAISVIVNPASSDSMFTMAEIKDLLKGNLKKSLVPVFDGVKATSTVRFVIDSVLRGDQLGSNVVAARSSEGVIDYVSKNKDAVGFIGVSWIGNPQDSLQRSFLEKVKVAHIESTDNPGGYVQPYQANIYARRYPMVRDLVYTLKERNVGLGKGFANFLSGQRGQLIFRRAFLVPAKLSFNVRPATLRE</sequence>
<dbReference type="Gene3D" id="3.40.190.10">
    <property type="entry name" value="Periplasmic binding protein-like II"/>
    <property type="match status" value="2"/>
</dbReference>